<feature type="compositionally biased region" description="Basic and acidic residues" evidence="1">
    <location>
        <begin position="102"/>
        <end position="117"/>
    </location>
</feature>
<dbReference type="OrthoDB" id="10302066at2759"/>
<keyword evidence="3" id="KW-1185">Reference proteome</keyword>
<feature type="compositionally biased region" description="Low complexity" evidence="1">
    <location>
        <begin position="63"/>
        <end position="75"/>
    </location>
</feature>
<reference evidence="2 3" key="1">
    <citation type="journal article" date="2014" name="BMC Genomics">
        <title>Comparative genome sequencing reveals chemotype-specific gene clusters in the toxigenic black mold Stachybotrys.</title>
        <authorList>
            <person name="Semeiks J."/>
            <person name="Borek D."/>
            <person name="Otwinowski Z."/>
            <person name="Grishin N.V."/>
        </authorList>
    </citation>
    <scope>NUCLEOTIDE SEQUENCE [LARGE SCALE GENOMIC DNA]</scope>
    <source>
        <strain evidence="2 3">IBT 40285</strain>
    </source>
</reference>
<proteinExistence type="predicted"/>
<organism evidence="2 3">
    <name type="scientific">Stachybotrys chlorohalonatus (strain IBT 40285)</name>
    <dbReference type="NCBI Taxonomy" id="1283841"/>
    <lineage>
        <taxon>Eukaryota</taxon>
        <taxon>Fungi</taxon>
        <taxon>Dikarya</taxon>
        <taxon>Ascomycota</taxon>
        <taxon>Pezizomycotina</taxon>
        <taxon>Sordariomycetes</taxon>
        <taxon>Hypocreomycetidae</taxon>
        <taxon>Hypocreales</taxon>
        <taxon>Stachybotryaceae</taxon>
        <taxon>Stachybotrys</taxon>
    </lineage>
</organism>
<dbReference type="EMBL" id="KL660000">
    <property type="protein sequence ID" value="KFA68128.1"/>
    <property type="molecule type" value="Genomic_DNA"/>
</dbReference>
<dbReference type="Proteomes" id="UP000028524">
    <property type="component" value="Unassembled WGS sequence"/>
</dbReference>
<evidence type="ECO:0000256" key="1">
    <source>
        <dbReference type="SAM" id="MobiDB-lite"/>
    </source>
</evidence>
<evidence type="ECO:0000313" key="3">
    <source>
        <dbReference type="Proteomes" id="UP000028524"/>
    </source>
</evidence>
<dbReference type="AlphaFoldDB" id="A0A084QVZ3"/>
<feature type="region of interest" description="Disordered" evidence="1">
    <location>
        <begin position="61"/>
        <end position="117"/>
    </location>
</feature>
<sequence length="212" mass="23647">MDHTTSNQWADFWLPSGSGPFNPLSRFPCDEQDESAAIKLNFRDRAIRRFLERAQEKIDTKYAAAEASEPENAPNDPQAPGEHITELPQPYSPLVKPAKVKGQKEGDKQQIEETHSRAGIFVKEDDLKDAAFLTDSTLSVFELDEGWAVVNNSAKVNNRNGVRLCCCREANTDSSQDRNASDNKNGNHGVDFMADSETGKELDGWELLSNLY</sequence>
<evidence type="ECO:0000313" key="2">
    <source>
        <dbReference type="EMBL" id="KFA68128.1"/>
    </source>
</evidence>
<dbReference type="InParanoid" id="A0A084QVZ3"/>
<gene>
    <name evidence="2" type="ORF">S40285_10014</name>
</gene>
<dbReference type="HOGENOM" id="CLU_1300409_0_0_1"/>
<protein>
    <submittedName>
        <fullName evidence="2">Uncharacterized protein</fullName>
    </submittedName>
</protein>
<accession>A0A084QVZ3</accession>
<name>A0A084QVZ3_STAC4</name>